<feature type="region of interest" description="Disordered" evidence="12">
    <location>
        <begin position="1"/>
        <end position="43"/>
    </location>
</feature>
<evidence type="ECO:0000256" key="11">
    <source>
        <dbReference type="ARBA" id="ARBA00056320"/>
    </source>
</evidence>
<gene>
    <name evidence="13" type="ORF">MMEN_LOCUS19383</name>
</gene>
<dbReference type="InterPro" id="IPR000074">
    <property type="entry name" value="ApoA_E"/>
</dbReference>
<dbReference type="InterPro" id="IPR050163">
    <property type="entry name" value="Apolipoprotein_A1/A4/E"/>
</dbReference>
<evidence type="ECO:0000256" key="8">
    <source>
        <dbReference type="ARBA" id="ARBA00022737"/>
    </source>
</evidence>
<name>A0A8S4BTX8_9TELE</name>
<evidence type="ECO:0000256" key="2">
    <source>
        <dbReference type="ARBA" id="ARBA00008788"/>
    </source>
</evidence>
<dbReference type="Pfam" id="PF01442">
    <property type="entry name" value="Apolipoprotein"/>
    <property type="match status" value="1"/>
</dbReference>
<dbReference type="PANTHER" id="PTHR18976">
    <property type="entry name" value="APOLIPOPROTEIN"/>
    <property type="match status" value="1"/>
</dbReference>
<accession>A0A8S4BTX8</accession>
<comment type="subunit">
    <text evidence="3">Homotetramer.</text>
</comment>
<comment type="subcellular location">
    <subcellularLocation>
        <location evidence="1">Secreted</location>
        <location evidence="1">Extracellular space</location>
        <location evidence="1">Extracellular matrix</location>
    </subcellularLocation>
</comment>
<dbReference type="GO" id="GO:0033344">
    <property type="term" value="P:cholesterol efflux"/>
    <property type="evidence" value="ECO:0007669"/>
    <property type="project" value="TreeGrafter"/>
</dbReference>
<keyword evidence="14" id="KW-1185">Reference proteome</keyword>
<evidence type="ECO:0000256" key="12">
    <source>
        <dbReference type="SAM" id="MobiDB-lite"/>
    </source>
</evidence>
<evidence type="ECO:0000256" key="10">
    <source>
        <dbReference type="ARBA" id="ARBA00023121"/>
    </source>
</evidence>
<evidence type="ECO:0000256" key="9">
    <source>
        <dbReference type="ARBA" id="ARBA00023055"/>
    </source>
</evidence>
<comment type="similarity">
    <text evidence="2">Belongs to the apolipoprotein A1/A4/E family.</text>
</comment>
<feature type="compositionally biased region" description="Basic residues" evidence="12">
    <location>
        <begin position="9"/>
        <end position="19"/>
    </location>
</feature>
<dbReference type="GO" id="GO:0120020">
    <property type="term" value="F:cholesterol transfer activity"/>
    <property type="evidence" value="ECO:0007669"/>
    <property type="project" value="TreeGrafter"/>
</dbReference>
<dbReference type="SUPFAM" id="SSF58113">
    <property type="entry name" value="Apolipoprotein A-I"/>
    <property type="match status" value="1"/>
</dbReference>
<dbReference type="GO" id="GO:0042157">
    <property type="term" value="P:lipoprotein metabolic process"/>
    <property type="evidence" value="ECO:0007669"/>
    <property type="project" value="InterPro"/>
</dbReference>
<dbReference type="GO" id="GO:0042627">
    <property type="term" value="C:chylomicron"/>
    <property type="evidence" value="ECO:0007669"/>
    <property type="project" value="TreeGrafter"/>
</dbReference>
<dbReference type="GO" id="GO:0005543">
    <property type="term" value="F:phospholipid binding"/>
    <property type="evidence" value="ECO:0007669"/>
    <property type="project" value="TreeGrafter"/>
</dbReference>
<keyword evidence="8" id="KW-0677">Repeat</keyword>
<dbReference type="GO" id="GO:0034361">
    <property type="term" value="C:very-low-density lipoprotein particle"/>
    <property type="evidence" value="ECO:0007669"/>
    <property type="project" value="TreeGrafter"/>
</dbReference>
<evidence type="ECO:0000256" key="1">
    <source>
        <dbReference type="ARBA" id="ARBA00004498"/>
    </source>
</evidence>
<comment type="caution">
    <text evidence="13">The sequence shown here is derived from an EMBL/GenBank/DDBJ whole genome shotgun (WGS) entry which is preliminary data.</text>
</comment>
<comment type="function">
    <text evidence="11">APOE is an apolipoprotein, a protein associating with lipid particles, that mainly functions in lipoprotein-mediated lipid transport between organs via the plasma and interstitial fluids. APOE is a core component of plasma lipoproteins and is involved in their production, conversion and clearance. Apolipoproteins are amphipathic molecules that interact both with lipids of the lipoprotein particle core and the aqueous environment of the plasma.</text>
</comment>
<dbReference type="AlphaFoldDB" id="A0A8S4BTX8"/>
<dbReference type="PANTHER" id="PTHR18976:SF2">
    <property type="entry name" value="APOLIPOPROTEIN E"/>
    <property type="match status" value="1"/>
</dbReference>
<dbReference type="OrthoDB" id="9886755at2759"/>
<dbReference type="GO" id="GO:0055090">
    <property type="term" value="P:acylglycerol homeostasis"/>
    <property type="evidence" value="ECO:0007669"/>
    <property type="project" value="TreeGrafter"/>
</dbReference>
<dbReference type="GO" id="GO:0033700">
    <property type="term" value="P:phospholipid efflux"/>
    <property type="evidence" value="ECO:0007669"/>
    <property type="project" value="TreeGrafter"/>
</dbReference>
<evidence type="ECO:0000313" key="14">
    <source>
        <dbReference type="Proteomes" id="UP000677803"/>
    </source>
</evidence>
<keyword evidence="10" id="KW-0446">Lipid-binding</keyword>
<dbReference type="GO" id="GO:0034364">
    <property type="term" value="C:high-density lipoprotein particle"/>
    <property type="evidence" value="ECO:0007669"/>
    <property type="project" value="TreeGrafter"/>
</dbReference>
<evidence type="ECO:0000256" key="4">
    <source>
        <dbReference type="ARBA" id="ARBA00022448"/>
    </source>
</evidence>
<keyword evidence="5" id="KW-0964">Secreted</keyword>
<dbReference type="GO" id="GO:0060228">
    <property type="term" value="F:phosphatidylcholine-sterol O-acyltransferase activator activity"/>
    <property type="evidence" value="ECO:0007669"/>
    <property type="project" value="TreeGrafter"/>
</dbReference>
<dbReference type="GO" id="GO:0034362">
    <property type="term" value="C:low-density lipoprotein particle"/>
    <property type="evidence" value="ECO:0007669"/>
    <property type="project" value="TreeGrafter"/>
</dbReference>
<proteinExistence type="inferred from homology"/>
<keyword evidence="9" id="KW-0445">Lipid transport</keyword>
<dbReference type="GO" id="GO:0008203">
    <property type="term" value="P:cholesterol metabolic process"/>
    <property type="evidence" value="ECO:0007669"/>
    <property type="project" value="TreeGrafter"/>
</dbReference>
<evidence type="ECO:0000256" key="5">
    <source>
        <dbReference type="ARBA" id="ARBA00022525"/>
    </source>
</evidence>
<reference evidence="13" key="1">
    <citation type="submission" date="2021-05" db="EMBL/GenBank/DDBJ databases">
        <authorList>
            <person name="Tigano A."/>
        </authorList>
    </citation>
    <scope>NUCLEOTIDE SEQUENCE</scope>
</reference>
<protein>
    <submittedName>
        <fullName evidence="13">(Atlantic silverside) hypothetical protein</fullName>
    </submittedName>
</protein>
<evidence type="ECO:0000256" key="3">
    <source>
        <dbReference type="ARBA" id="ARBA00011881"/>
    </source>
</evidence>
<dbReference type="FunFam" id="1.20.120.20:FF:000010">
    <property type="entry name" value="Apolipoprotein E"/>
    <property type="match status" value="1"/>
</dbReference>
<evidence type="ECO:0000313" key="13">
    <source>
        <dbReference type="EMBL" id="CAG6014847.1"/>
    </source>
</evidence>
<dbReference type="GO" id="GO:1903561">
    <property type="term" value="C:extracellular vesicle"/>
    <property type="evidence" value="ECO:0007669"/>
    <property type="project" value="TreeGrafter"/>
</dbReference>
<sequence length="330" mass="36699">MLSGDSARTNHHLHHHHHVNAPERAPAPTPQHAEQRQQPPGTIKALRYRPRSAEEARPHSFCIISVPVCPTTMKAVALILALAVITGCNARAVRQADTSLARLQGSVDRFWQYISELNHKADGVVETIKASQLSRELDTLISDTMAEMAVYKQDIHTKLAPFAATSTDQLAEDLQLLANKLQKDMTDAKERSTEYLGELKAMVEQNSDDVRNRVNTYTNKLRKRLTKDTEEIRDTVTTYMGELHSRTSQNLGAVKEQVHPFVQQASGTATQKLSDISSLIQTQAESIKTYLESQMSVMRTSVDEELEKLTDLLGPVATQIREQLEAAAAA</sequence>
<keyword evidence="7" id="KW-0732">Signal</keyword>
<keyword evidence="6" id="KW-0272">Extracellular matrix</keyword>
<evidence type="ECO:0000256" key="7">
    <source>
        <dbReference type="ARBA" id="ARBA00022729"/>
    </source>
</evidence>
<keyword evidence="4" id="KW-0813">Transport</keyword>
<dbReference type="EMBL" id="CAJRST010038888">
    <property type="protein sequence ID" value="CAG6014847.1"/>
    <property type="molecule type" value="Genomic_DNA"/>
</dbReference>
<dbReference type="Proteomes" id="UP000677803">
    <property type="component" value="Unassembled WGS sequence"/>
</dbReference>
<organism evidence="13 14">
    <name type="scientific">Menidia menidia</name>
    <name type="common">Atlantic silverside</name>
    <dbReference type="NCBI Taxonomy" id="238744"/>
    <lineage>
        <taxon>Eukaryota</taxon>
        <taxon>Metazoa</taxon>
        <taxon>Chordata</taxon>
        <taxon>Craniata</taxon>
        <taxon>Vertebrata</taxon>
        <taxon>Euteleostomi</taxon>
        <taxon>Actinopterygii</taxon>
        <taxon>Neopterygii</taxon>
        <taxon>Teleostei</taxon>
        <taxon>Neoteleostei</taxon>
        <taxon>Acanthomorphata</taxon>
        <taxon>Ovalentaria</taxon>
        <taxon>Atherinomorphae</taxon>
        <taxon>Atheriniformes</taxon>
        <taxon>Atherinopsidae</taxon>
        <taxon>Menidiinae</taxon>
        <taxon>Menidia</taxon>
    </lineage>
</organism>
<evidence type="ECO:0000256" key="6">
    <source>
        <dbReference type="ARBA" id="ARBA00022530"/>
    </source>
</evidence>
<dbReference type="Gene3D" id="1.20.120.20">
    <property type="entry name" value="Apolipoprotein"/>
    <property type="match status" value="2"/>
</dbReference>